<dbReference type="InterPro" id="IPR041705">
    <property type="entry name" value="PIN_Sll0205"/>
</dbReference>
<dbReference type="InterPro" id="IPR002716">
    <property type="entry name" value="PIN_dom"/>
</dbReference>
<evidence type="ECO:0000259" key="1">
    <source>
        <dbReference type="Pfam" id="PF01850"/>
    </source>
</evidence>
<organism evidence="2 3">
    <name type="scientific">Desulfotignum balticum</name>
    <dbReference type="NCBI Taxonomy" id="115781"/>
    <lineage>
        <taxon>Bacteria</taxon>
        <taxon>Pseudomonadati</taxon>
        <taxon>Thermodesulfobacteriota</taxon>
        <taxon>Desulfobacteria</taxon>
        <taxon>Desulfobacterales</taxon>
        <taxon>Desulfobacteraceae</taxon>
        <taxon>Desulfotignum</taxon>
    </lineage>
</organism>
<proteinExistence type="predicted"/>
<dbReference type="EMBL" id="JACCQK010000300">
    <property type="protein sequence ID" value="MBG0779389.1"/>
    <property type="molecule type" value="Genomic_DNA"/>
</dbReference>
<accession>A0A931GBG3</accession>
<name>A0A931GBG3_9BACT</name>
<comment type="caution">
    <text evidence="2">The sequence shown here is derived from an EMBL/GenBank/DDBJ whole genome shotgun (WGS) entry which is preliminary data.</text>
</comment>
<feature type="domain" description="PIN" evidence="1">
    <location>
        <begin position="5"/>
        <end position="126"/>
    </location>
</feature>
<evidence type="ECO:0000313" key="2">
    <source>
        <dbReference type="EMBL" id="MBG0779389.1"/>
    </source>
</evidence>
<evidence type="ECO:0000313" key="3">
    <source>
        <dbReference type="Proteomes" id="UP000706172"/>
    </source>
</evidence>
<dbReference type="InterPro" id="IPR052919">
    <property type="entry name" value="TA_system_RNase"/>
</dbReference>
<dbReference type="Pfam" id="PF01850">
    <property type="entry name" value="PIN"/>
    <property type="match status" value="1"/>
</dbReference>
<reference evidence="2" key="1">
    <citation type="submission" date="2020-07" db="EMBL/GenBank/DDBJ databases">
        <title>Severe corrosion of carbon steel in oil field produced water can be linked to methanogenic archaea containing a special type of NiFe hydrogenase.</title>
        <authorList>
            <person name="Lahme S."/>
            <person name="Mand J."/>
            <person name="Longwell J."/>
            <person name="Smith R."/>
            <person name="Enning D."/>
        </authorList>
    </citation>
    <scope>NUCLEOTIDE SEQUENCE</scope>
    <source>
        <strain evidence="2">MIC098Bin6</strain>
    </source>
</reference>
<dbReference type="InterPro" id="IPR029060">
    <property type="entry name" value="PIN-like_dom_sf"/>
</dbReference>
<dbReference type="Proteomes" id="UP000706172">
    <property type="component" value="Unassembled WGS sequence"/>
</dbReference>
<protein>
    <submittedName>
        <fullName evidence="2">Type II toxin-antitoxin system VapC family toxin</fullName>
    </submittedName>
</protein>
<dbReference type="AlphaFoldDB" id="A0A931GBG3"/>
<gene>
    <name evidence="2" type="ORF">H0S81_05635</name>
</gene>
<dbReference type="SUPFAM" id="SSF88723">
    <property type="entry name" value="PIN domain-like"/>
    <property type="match status" value="1"/>
</dbReference>
<dbReference type="PANTHER" id="PTHR36173:SF1">
    <property type="entry name" value="RIBONUCLEASE VAPC22"/>
    <property type="match status" value="1"/>
</dbReference>
<sequence length="133" mass="15154">MRTRIICDTHILIFWQDDPMRLSNAARSAIENGLTDKTLACSDISFWEIAMLMHSGRLRNDISPVQYMTDLCLALSLTVWPITPEIAFLSQENFFHHNDPADRLIAATAIHHNAPLITADKKLQDLEPLTVIW</sequence>
<dbReference type="PANTHER" id="PTHR36173">
    <property type="entry name" value="RIBONUCLEASE VAPC16-RELATED"/>
    <property type="match status" value="1"/>
</dbReference>
<dbReference type="CDD" id="cd09872">
    <property type="entry name" value="PIN_Sll0205-like"/>
    <property type="match status" value="1"/>
</dbReference>
<dbReference type="Gene3D" id="3.40.50.1010">
    <property type="entry name" value="5'-nuclease"/>
    <property type="match status" value="1"/>
</dbReference>